<accession>A0A915K7E7</accession>
<sequence length="253" mass="29004">DISTESACELLTTDPILPNVLAIHCLEYNASCDEEIVEEEGEENDHVKYCNVISLFCTSGICCNFDLKILGGIPELLINLLKNKQLTLIGNKFSSALANTEPKLKGVNVNFDINKMLSLFATYNVLPHIFRTRNMELEELLLKFFNHDQVIMSQLGFEFEDAKSCYIFDIFAFIMLNIEQINNFRENYIKEHNNESPFPACIDMIWKPKVQCTLNKNTEPFLYKWPLQPTMKGSIQQLQQQRPVNQMSTSGTS</sequence>
<reference evidence="2" key="1">
    <citation type="submission" date="2022-11" db="UniProtKB">
        <authorList>
            <consortium name="WormBaseParasite"/>
        </authorList>
    </citation>
    <scope>IDENTIFICATION</scope>
</reference>
<dbReference type="WBParaSite" id="nRc.2.0.1.t34667-RA">
    <property type="protein sequence ID" value="nRc.2.0.1.t34667-RA"/>
    <property type="gene ID" value="nRc.2.0.1.g34667"/>
</dbReference>
<dbReference type="Proteomes" id="UP000887565">
    <property type="component" value="Unplaced"/>
</dbReference>
<organism evidence="1 2">
    <name type="scientific">Romanomermis culicivorax</name>
    <name type="common">Nematode worm</name>
    <dbReference type="NCBI Taxonomy" id="13658"/>
    <lineage>
        <taxon>Eukaryota</taxon>
        <taxon>Metazoa</taxon>
        <taxon>Ecdysozoa</taxon>
        <taxon>Nematoda</taxon>
        <taxon>Enoplea</taxon>
        <taxon>Dorylaimia</taxon>
        <taxon>Mermithida</taxon>
        <taxon>Mermithoidea</taxon>
        <taxon>Mermithidae</taxon>
        <taxon>Romanomermis</taxon>
    </lineage>
</organism>
<protein>
    <submittedName>
        <fullName evidence="2">Uncharacterized protein</fullName>
    </submittedName>
</protein>
<keyword evidence="1" id="KW-1185">Reference proteome</keyword>
<dbReference type="AlphaFoldDB" id="A0A915K7E7"/>
<name>A0A915K7E7_ROMCU</name>
<evidence type="ECO:0000313" key="2">
    <source>
        <dbReference type="WBParaSite" id="nRc.2.0.1.t34667-RA"/>
    </source>
</evidence>
<evidence type="ECO:0000313" key="1">
    <source>
        <dbReference type="Proteomes" id="UP000887565"/>
    </source>
</evidence>
<proteinExistence type="predicted"/>